<feature type="domain" description="Novel STAND NTPase 3" evidence="2">
    <location>
        <begin position="277"/>
        <end position="429"/>
    </location>
</feature>
<dbReference type="Gene3D" id="3.40.50.300">
    <property type="entry name" value="P-loop containing nucleotide triphosphate hydrolases"/>
    <property type="match status" value="1"/>
</dbReference>
<proteinExistence type="predicted"/>
<dbReference type="Pfam" id="PF20720">
    <property type="entry name" value="nSTAND3"/>
    <property type="match status" value="1"/>
</dbReference>
<dbReference type="InterPro" id="IPR027417">
    <property type="entry name" value="P-loop_NTPase"/>
</dbReference>
<evidence type="ECO:0000259" key="2">
    <source>
        <dbReference type="Pfam" id="PF20720"/>
    </source>
</evidence>
<feature type="region of interest" description="Disordered" evidence="1">
    <location>
        <begin position="1008"/>
        <end position="1049"/>
    </location>
</feature>
<keyword evidence="3" id="KW-1185">Reference proteome</keyword>
<evidence type="ECO:0000313" key="5">
    <source>
        <dbReference type="RefSeq" id="XP_022289371.1"/>
    </source>
</evidence>
<name>A0A8B8AD18_CRAVI</name>
<evidence type="ECO:0000313" key="3">
    <source>
        <dbReference type="Proteomes" id="UP000694844"/>
    </source>
</evidence>
<dbReference type="SUPFAM" id="SSF52540">
    <property type="entry name" value="P-loop containing nucleoside triphosphate hydrolases"/>
    <property type="match status" value="1"/>
</dbReference>
<dbReference type="InterPro" id="IPR049050">
    <property type="entry name" value="nSTAND3"/>
</dbReference>
<evidence type="ECO:0000256" key="1">
    <source>
        <dbReference type="SAM" id="MobiDB-lite"/>
    </source>
</evidence>
<dbReference type="Proteomes" id="UP000694844">
    <property type="component" value="Chromosome 6"/>
</dbReference>
<reference evidence="4 5" key="1">
    <citation type="submission" date="2025-04" db="UniProtKB">
        <authorList>
            <consortium name="RefSeq"/>
        </authorList>
    </citation>
    <scope>IDENTIFICATION</scope>
    <source>
        <tissue evidence="4 5">Whole sample</tissue>
    </source>
</reference>
<dbReference type="KEGG" id="cvn:111101236"/>
<feature type="compositionally biased region" description="Low complexity" evidence="1">
    <location>
        <begin position="1032"/>
        <end position="1042"/>
    </location>
</feature>
<dbReference type="RefSeq" id="XP_022289371.1">
    <property type="nucleotide sequence ID" value="XM_022433663.1"/>
</dbReference>
<organism evidence="3 5">
    <name type="scientific">Crassostrea virginica</name>
    <name type="common">Eastern oyster</name>
    <dbReference type="NCBI Taxonomy" id="6565"/>
    <lineage>
        <taxon>Eukaryota</taxon>
        <taxon>Metazoa</taxon>
        <taxon>Spiralia</taxon>
        <taxon>Lophotrochozoa</taxon>
        <taxon>Mollusca</taxon>
        <taxon>Bivalvia</taxon>
        <taxon>Autobranchia</taxon>
        <taxon>Pteriomorphia</taxon>
        <taxon>Ostreida</taxon>
        <taxon>Ostreoidea</taxon>
        <taxon>Ostreidae</taxon>
        <taxon>Crassostrea</taxon>
    </lineage>
</organism>
<dbReference type="OrthoDB" id="6092734at2759"/>
<dbReference type="GeneID" id="111101236"/>
<evidence type="ECO:0000313" key="4">
    <source>
        <dbReference type="RefSeq" id="XP_022289370.1"/>
    </source>
</evidence>
<sequence length="1109" mass="128770">MIDKFEEHFLRIVLLLMKYGGKVLQHRIKHELRIQKWQTVSKFLLERRHEILHLTFGSKEKCCQTDCNIPSKPSRLLHRDYLSVMYQNMESRCTSRSKYKCSCRITPKTGLDMAGWDITLTSALLLEFIIKDPSQRQVILNLRNYRNSQELLHRGQPRMNDSEFKEMWIKVADAIMEVTEKCEPFYPDTISKEIHQLKNGSLTHRDFVELEIFWKKINKSDDPSHIKDDISKLSHLISRLALKLEEDSTVSTEMENLACYTEHSLQEHEKKMYIEPRKAMSHSLKHLEDYKTIFIIGDAGSGKTRFCLELMKKFLKKSQDKNQDLTPLILTESSQWNKIKFDKKYIIFIDDIVGKSNLNAGAFDNWSRVFDLMTPRLDSVFIIFALRSCIWELKKGEFNDFTLFRVQNPVDLSGSEFGLTFEEKLRMLKCFCRCNQIAIVSALSEKKNSCGHETACICLKDLTLIAKMQLTKGFPYLCESFFASKDSLKVGSKFFEKYSANSYEKQRIDLMLIQKKYLNYVILMFMFLSDKYHTMDRILNSRKDIAYLANKIFYNNPPQVTKPEIRQCVLDMQNIFINISDDTLKLKHMVTYEAVLMSFGENFPEVFLESINKAVLFAYVRSNGYVAKENEVVVQLDSDMTELLARKLLDVYGSDRKEAYTHVYKHSSFYDPNLVDCFLSIVEKDNDFKRFLDSFVAGACNDKKDVLASETIRRFSCSYLFDLQTFDIVIHADLIHTCSQFFSNVQFRKCLFEDKVQSDGRVIIGLWHFFSSACWCRSLQCAKALLDICTEGSDLEVDGDSTIFLKPCVLETFSIGIILFNVAYTEGTGWSEILTRLEDLLHLSHEEKQTFYKRIILESLDFLESLDNTKSDIALIYLDKINPLTSIFVKEAMLRIFMKRNADDFFYALCSKMQRERFELHPKTAAEISISCVRSRGNEKMLLTLLNQIHCDFADVDINGETILHACEKREFSSSTLMKLLKRPEGPLMFTSKNLGGRTPVQCRDSYINTSSEAPNSKDSEQSHHNVRRQRTSSFSTASESATRIHRQRRRATLCHPNLSGDPSLWLDFRHKPSFFWRLVLSGGRTPLASPQEYHGLQHKDIILIHKSA</sequence>
<dbReference type="RefSeq" id="XP_022289370.1">
    <property type="nucleotide sequence ID" value="XM_022433662.1"/>
</dbReference>
<accession>A0A8B8AD18</accession>
<protein>
    <submittedName>
        <fullName evidence="4 5">Uncharacterized protein LOC111101236</fullName>
    </submittedName>
</protein>
<gene>
    <name evidence="4 5" type="primary">LOC111101236</name>
</gene>
<dbReference type="AlphaFoldDB" id="A0A8B8AD18"/>